<dbReference type="PROSITE" id="PS50920">
    <property type="entry name" value="SOLCAR"/>
    <property type="match status" value="3"/>
</dbReference>
<sequence length="750" mass="81925">MAEALQELLGSGQTIDATTADYISYLAGQSVDALRSSERQLLSQASNSALLSIQGLSKKSYKAIVSSAESHASLQDSIPALSTGVLQLSRLISHLDSQVEEFSTSVSKAGDSKLIARRKQVLRLLENADRLTDLMQVPPLLSSSANISPLGFSSTLDLYGHIQRLGALYPTSQLVSHVLSESEASILRLATDLINTLKAPNLKLAATLRTVGWLKRAMPDLISSAPAQDMMPAVFLICRFITLVATLDALQPLRRLAEEERLNQGKPGQSRSNGQHTERFLKRFIEVFREHSFGIVSMSKSVDTNLGNSSPDGVDLLHPLPSALSTFPIHLVGMLLEPLRVYLPAVKDKVARESILTQVLYCAGSLGRLGADFGMLLAMAGVKEWVDLVKRHRLLAGRLESVIGDYRYYNEHNTTDIIGETSCGRCAFHIAMSSGQFSSQLLVQHFLSGLGSGVASAVMLQPLDLLKTRTQQSGRPSLLSYWRELRQSPRPIRAFWRGAVPSSLRTGLGSALYFSSLNAIREFVQKSNALNQRVHAHSASSTLPTLTNTANLVSGAVARTWAGFVLMPLTVIKVRFESSLYSYPSMWAAVRDIHRQGGIRGFFSGFGATAIRDGPYAGMYVFIYEMLKGRLGSLVSRGRPSVEGQRGMTPSVASSVNFASAISAGAACSAISNPIDVCKTRIQLEPRRYRNLFHAGYKMVAEEGFHSLWRGLGLRMSRKALSSALSWTMYEELLRRYAGSYGTGRSLKSM</sequence>
<dbReference type="GO" id="GO:0017119">
    <property type="term" value="C:Golgi transport complex"/>
    <property type="evidence" value="ECO:0007669"/>
    <property type="project" value="InterPro"/>
</dbReference>
<evidence type="ECO:0000256" key="11">
    <source>
        <dbReference type="PROSITE-ProRule" id="PRU00282"/>
    </source>
</evidence>
<evidence type="ECO:0000256" key="2">
    <source>
        <dbReference type="ARBA" id="ARBA00022448"/>
    </source>
</evidence>
<comment type="subcellular location">
    <subcellularLocation>
        <location evidence="1">Membrane</location>
        <topology evidence="1">Multi-pass membrane protein</topology>
    </subcellularLocation>
    <subcellularLocation>
        <location evidence="10">Mitochondrion inner membrane</location>
        <topology evidence="10">Multi-pass membrane protein</topology>
    </subcellularLocation>
</comment>
<dbReference type="InterPro" id="IPR030847">
    <property type="entry name" value="Hem25/SLC25A38"/>
</dbReference>
<evidence type="ECO:0000256" key="4">
    <source>
        <dbReference type="ARBA" id="ARBA00022737"/>
    </source>
</evidence>
<dbReference type="AlphaFoldDB" id="A0A9P8QY44"/>
<comment type="similarity">
    <text evidence="10">Belongs to the mitochondrial carrier (TC 2.A.29) family. SLC25A38 subfamily.</text>
</comment>
<keyword evidence="8 10" id="KW-0472">Membrane</keyword>
<evidence type="ECO:0000256" key="1">
    <source>
        <dbReference type="ARBA" id="ARBA00004141"/>
    </source>
</evidence>
<evidence type="ECO:0000256" key="7">
    <source>
        <dbReference type="ARBA" id="ARBA00023128"/>
    </source>
</evidence>
<dbReference type="Pfam" id="PF00153">
    <property type="entry name" value="Mito_carr"/>
    <property type="match status" value="3"/>
</dbReference>
<evidence type="ECO:0000313" key="12">
    <source>
        <dbReference type="EMBL" id="KAH6610967.1"/>
    </source>
</evidence>
<name>A0A9P8QY44_9HYPO</name>
<feature type="repeat" description="Solcar" evidence="11">
    <location>
        <begin position="652"/>
        <end position="736"/>
    </location>
</feature>
<keyword evidence="4 10" id="KW-0677">Repeat</keyword>
<accession>A0A9P8QY44</accession>
<evidence type="ECO:0000256" key="3">
    <source>
        <dbReference type="ARBA" id="ARBA00022692"/>
    </source>
</evidence>
<keyword evidence="3 10" id="KW-0812">Transmembrane</keyword>
<dbReference type="HAMAP" id="MF_03064">
    <property type="entry name" value="SLC25A38"/>
    <property type="match status" value="1"/>
</dbReference>
<keyword evidence="13" id="KW-1185">Reference proteome</keyword>
<evidence type="ECO:0000256" key="6">
    <source>
        <dbReference type="ARBA" id="ARBA00022989"/>
    </source>
</evidence>
<dbReference type="Gene3D" id="1.50.40.10">
    <property type="entry name" value="Mitochondrial carrier domain"/>
    <property type="match status" value="2"/>
</dbReference>
<dbReference type="Proteomes" id="UP000827724">
    <property type="component" value="Unassembled WGS sequence"/>
</dbReference>
<evidence type="ECO:0000256" key="8">
    <source>
        <dbReference type="ARBA" id="ARBA00023136"/>
    </source>
</evidence>
<gene>
    <name evidence="12" type="ORF">Trco_000987</name>
</gene>
<keyword evidence="2 10" id="KW-0813">Transport</keyword>
<dbReference type="OrthoDB" id="1661054at2759"/>
<dbReference type="PANTHER" id="PTHR46181">
    <property type="entry name" value="MITOCHONDRIAL GLYCINE TRANSPORTER"/>
    <property type="match status" value="1"/>
</dbReference>
<evidence type="ECO:0000313" key="13">
    <source>
        <dbReference type="Proteomes" id="UP000827724"/>
    </source>
</evidence>
<comment type="function">
    <text evidence="10">Mitochondrial glycine transporter that imports glycine into the mitochondrial matrix. Plays an important role in providing glycine for the first enzymatic step in heme biosynthesis, the condensation of glycine with succinyl-CoA to produce 5-aminolevulinate (ALA) in the miochondrial matrix.</text>
</comment>
<evidence type="ECO:0000256" key="10">
    <source>
        <dbReference type="HAMAP-Rule" id="MF_03064"/>
    </source>
</evidence>
<feature type="repeat" description="Solcar" evidence="11">
    <location>
        <begin position="440"/>
        <end position="523"/>
    </location>
</feature>
<evidence type="ECO:0000256" key="9">
    <source>
        <dbReference type="ARBA" id="ARBA00034060"/>
    </source>
</evidence>
<dbReference type="InterPro" id="IPR007255">
    <property type="entry name" value="COG8"/>
</dbReference>
<comment type="caution">
    <text evidence="12">The sequence shown here is derived from an EMBL/GenBank/DDBJ whole genome shotgun (WGS) entry which is preliminary data.</text>
</comment>
<protein>
    <recommendedName>
        <fullName evidence="10">Mitochondrial glycine transporter</fullName>
    </recommendedName>
    <alternativeName>
        <fullName evidence="10">Solute carrier family 25 member 38 homolog</fullName>
    </alternativeName>
</protein>
<dbReference type="PANTHER" id="PTHR46181:SF3">
    <property type="entry name" value="MITOCHONDRIAL GLYCINE TRANSPORTER"/>
    <property type="match status" value="1"/>
</dbReference>
<comment type="catalytic activity">
    <reaction evidence="9 10">
        <text>glycine(in) = glycine(out)</text>
        <dbReference type="Rhea" id="RHEA:70715"/>
        <dbReference type="ChEBI" id="CHEBI:57305"/>
    </reaction>
</comment>
<proteinExistence type="inferred from homology"/>
<dbReference type="GO" id="GO:0015187">
    <property type="term" value="F:glycine transmembrane transporter activity"/>
    <property type="evidence" value="ECO:0007669"/>
    <property type="project" value="UniProtKB-UniRule"/>
</dbReference>
<dbReference type="GO" id="GO:0005743">
    <property type="term" value="C:mitochondrial inner membrane"/>
    <property type="evidence" value="ECO:0007669"/>
    <property type="project" value="UniProtKB-SubCell"/>
</dbReference>
<dbReference type="EMBL" id="JAIWOZ010000001">
    <property type="protein sequence ID" value="KAH6610967.1"/>
    <property type="molecule type" value="Genomic_DNA"/>
</dbReference>
<organism evidence="12 13">
    <name type="scientific">Trichoderma cornu-damae</name>
    <dbReference type="NCBI Taxonomy" id="654480"/>
    <lineage>
        <taxon>Eukaryota</taxon>
        <taxon>Fungi</taxon>
        <taxon>Dikarya</taxon>
        <taxon>Ascomycota</taxon>
        <taxon>Pezizomycotina</taxon>
        <taxon>Sordariomycetes</taxon>
        <taxon>Hypocreomycetidae</taxon>
        <taxon>Hypocreales</taxon>
        <taxon>Hypocreaceae</taxon>
        <taxon>Trichoderma</taxon>
    </lineage>
</organism>
<keyword evidence="5 10" id="KW-0999">Mitochondrion inner membrane</keyword>
<feature type="repeat" description="Solcar" evidence="11">
    <location>
        <begin position="546"/>
        <end position="630"/>
    </location>
</feature>
<dbReference type="Pfam" id="PF04124">
    <property type="entry name" value="Dor1"/>
    <property type="match status" value="1"/>
</dbReference>
<keyword evidence="6 10" id="KW-1133">Transmembrane helix</keyword>
<dbReference type="InterPro" id="IPR018108">
    <property type="entry name" value="MCP_transmembrane"/>
</dbReference>
<reference evidence="12" key="1">
    <citation type="submission" date="2021-08" db="EMBL/GenBank/DDBJ databases">
        <title>Chromosome-Level Trichoderma cornu-damae using Hi-C Data.</title>
        <authorList>
            <person name="Kim C.S."/>
        </authorList>
    </citation>
    <scope>NUCLEOTIDE SEQUENCE</scope>
    <source>
        <strain evidence="12">KA19-0412C</strain>
    </source>
</reference>
<dbReference type="InterPro" id="IPR023395">
    <property type="entry name" value="MCP_dom_sf"/>
</dbReference>
<dbReference type="GO" id="GO:1904983">
    <property type="term" value="P:glycine import into mitochondrion"/>
    <property type="evidence" value="ECO:0007669"/>
    <property type="project" value="UniProtKB-UniRule"/>
</dbReference>
<keyword evidence="7 10" id="KW-0496">Mitochondrion</keyword>
<dbReference type="SUPFAM" id="SSF103506">
    <property type="entry name" value="Mitochondrial carrier"/>
    <property type="match status" value="1"/>
</dbReference>
<evidence type="ECO:0000256" key="5">
    <source>
        <dbReference type="ARBA" id="ARBA00022792"/>
    </source>
</evidence>